<gene>
    <name evidence="2" type="ORF">Pan216_51580</name>
</gene>
<name>A0A518BBB8_9BACT</name>
<dbReference type="EMBL" id="CP036279">
    <property type="protein sequence ID" value="QDU64269.1"/>
    <property type="molecule type" value="Genomic_DNA"/>
</dbReference>
<dbReference type="KEGG" id="knv:Pan216_51580"/>
<evidence type="ECO:0000313" key="2">
    <source>
        <dbReference type="EMBL" id="QDU64269.1"/>
    </source>
</evidence>
<dbReference type="RefSeq" id="WP_145262350.1">
    <property type="nucleotide sequence ID" value="NZ_CP036279.1"/>
</dbReference>
<organism evidence="2 3">
    <name type="scientific">Kolteria novifilia</name>
    <dbReference type="NCBI Taxonomy" id="2527975"/>
    <lineage>
        <taxon>Bacteria</taxon>
        <taxon>Pseudomonadati</taxon>
        <taxon>Planctomycetota</taxon>
        <taxon>Planctomycetia</taxon>
        <taxon>Kolteriales</taxon>
        <taxon>Kolteriaceae</taxon>
        <taxon>Kolteria</taxon>
    </lineage>
</organism>
<dbReference type="AlphaFoldDB" id="A0A518BBB8"/>
<evidence type="ECO:0000313" key="3">
    <source>
        <dbReference type="Proteomes" id="UP000317093"/>
    </source>
</evidence>
<dbReference type="OrthoDB" id="3208682at2"/>
<protein>
    <submittedName>
        <fullName evidence="2">Uncharacterized protein</fullName>
    </submittedName>
</protein>
<keyword evidence="3" id="KW-1185">Reference proteome</keyword>
<dbReference type="Proteomes" id="UP000317093">
    <property type="component" value="Chromosome"/>
</dbReference>
<feature type="chain" id="PRO_5021934503" evidence="1">
    <location>
        <begin position="23"/>
        <end position="144"/>
    </location>
</feature>
<accession>A0A518BBB8</accession>
<feature type="signal peptide" evidence="1">
    <location>
        <begin position="1"/>
        <end position="22"/>
    </location>
</feature>
<sequence precursor="true">MNALRGMMLVVILGGLAPAAWAALPPRSPEELQSDANVVVTGKVKEVFHKKRSEKGFVRTYFVAEVVVDEVSKGEGPSPGQVLYMRYWVLKSSPEGWVGPSGLRGAPKRGDTIRAYLKRAADGGFDVLDPNGVSVVKSGTKAAN</sequence>
<proteinExistence type="predicted"/>
<evidence type="ECO:0000256" key="1">
    <source>
        <dbReference type="SAM" id="SignalP"/>
    </source>
</evidence>
<reference evidence="2 3" key="1">
    <citation type="submission" date="2019-02" db="EMBL/GenBank/DDBJ databases">
        <title>Deep-cultivation of Planctomycetes and their phenomic and genomic characterization uncovers novel biology.</title>
        <authorList>
            <person name="Wiegand S."/>
            <person name="Jogler M."/>
            <person name="Boedeker C."/>
            <person name="Pinto D."/>
            <person name="Vollmers J."/>
            <person name="Rivas-Marin E."/>
            <person name="Kohn T."/>
            <person name="Peeters S.H."/>
            <person name="Heuer A."/>
            <person name="Rast P."/>
            <person name="Oberbeckmann S."/>
            <person name="Bunk B."/>
            <person name="Jeske O."/>
            <person name="Meyerdierks A."/>
            <person name="Storesund J.E."/>
            <person name="Kallscheuer N."/>
            <person name="Luecker S."/>
            <person name="Lage O.M."/>
            <person name="Pohl T."/>
            <person name="Merkel B.J."/>
            <person name="Hornburger P."/>
            <person name="Mueller R.-W."/>
            <person name="Bruemmer F."/>
            <person name="Labrenz M."/>
            <person name="Spormann A.M."/>
            <person name="Op den Camp H."/>
            <person name="Overmann J."/>
            <person name="Amann R."/>
            <person name="Jetten M.S.M."/>
            <person name="Mascher T."/>
            <person name="Medema M.H."/>
            <person name="Devos D.P."/>
            <person name="Kaster A.-K."/>
            <person name="Ovreas L."/>
            <person name="Rohde M."/>
            <person name="Galperin M.Y."/>
            <person name="Jogler C."/>
        </authorList>
    </citation>
    <scope>NUCLEOTIDE SEQUENCE [LARGE SCALE GENOMIC DNA]</scope>
    <source>
        <strain evidence="2 3">Pan216</strain>
    </source>
</reference>
<keyword evidence="1" id="KW-0732">Signal</keyword>